<accession>A0A392T3N7</accession>
<name>A0A392T3N7_9FABA</name>
<dbReference type="EMBL" id="LXQA010500894">
    <property type="protein sequence ID" value="MCI55743.1"/>
    <property type="molecule type" value="Genomic_DNA"/>
</dbReference>
<keyword evidence="3" id="KW-1185">Reference proteome</keyword>
<dbReference type="AlphaFoldDB" id="A0A392T3N7"/>
<evidence type="ECO:0000313" key="3">
    <source>
        <dbReference type="Proteomes" id="UP000265520"/>
    </source>
</evidence>
<reference evidence="2 3" key="1">
    <citation type="journal article" date="2018" name="Front. Plant Sci.">
        <title>Red Clover (Trifolium pratense) and Zigzag Clover (T. medium) - A Picture of Genomic Similarities and Differences.</title>
        <authorList>
            <person name="Dluhosova J."/>
            <person name="Istvanek J."/>
            <person name="Nedelnik J."/>
            <person name="Repkova J."/>
        </authorList>
    </citation>
    <scope>NUCLEOTIDE SEQUENCE [LARGE SCALE GENOMIC DNA]</scope>
    <source>
        <strain evidence="3">cv. 10/8</strain>
        <tissue evidence="2">Leaf</tissue>
    </source>
</reference>
<feature type="compositionally biased region" description="Basic and acidic residues" evidence="1">
    <location>
        <begin position="49"/>
        <end position="59"/>
    </location>
</feature>
<feature type="non-terminal residue" evidence="2">
    <location>
        <position position="75"/>
    </location>
</feature>
<sequence length="75" mass="8440">MLPNAMSSNVNIMIRGFATTAENLVSEQLVEKMNRSGDYNTLISDMSKAEELSRADRTRQVKRLSPNKTTYTSLI</sequence>
<protein>
    <submittedName>
        <fullName evidence="2">Uncharacterized protein</fullName>
    </submittedName>
</protein>
<organism evidence="2 3">
    <name type="scientific">Trifolium medium</name>
    <dbReference type="NCBI Taxonomy" id="97028"/>
    <lineage>
        <taxon>Eukaryota</taxon>
        <taxon>Viridiplantae</taxon>
        <taxon>Streptophyta</taxon>
        <taxon>Embryophyta</taxon>
        <taxon>Tracheophyta</taxon>
        <taxon>Spermatophyta</taxon>
        <taxon>Magnoliopsida</taxon>
        <taxon>eudicotyledons</taxon>
        <taxon>Gunneridae</taxon>
        <taxon>Pentapetalae</taxon>
        <taxon>rosids</taxon>
        <taxon>fabids</taxon>
        <taxon>Fabales</taxon>
        <taxon>Fabaceae</taxon>
        <taxon>Papilionoideae</taxon>
        <taxon>50 kb inversion clade</taxon>
        <taxon>NPAAA clade</taxon>
        <taxon>Hologalegina</taxon>
        <taxon>IRL clade</taxon>
        <taxon>Trifolieae</taxon>
        <taxon>Trifolium</taxon>
    </lineage>
</organism>
<evidence type="ECO:0000256" key="1">
    <source>
        <dbReference type="SAM" id="MobiDB-lite"/>
    </source>
</evidence>
<feature type="region of interest" description="Disordered" evidence="1">
    <location>
        <begin position="49"/>
        <end position="75"/>
    </location>
</feature>
<feature type="compositionally biased region" description="Polar residues" evidence="1">
    <location>
        <begin position="66"/>
        <end position="75"/>
    </location>
</feature>
<evidence type="ECO:0000313" key="2">
    <source>
        <dbReference type="EMBL" id="MCI55743.1"/>
    </source>
</evidence>
<comment type="caution">
    <text evidence="2">The sequence shown here is derived from an EMBL/GenBank/DDBJ whole genome shotgun (WGS) entry which is preliminary data.</text>
</comment>
<proteinExistence type="predicted"/>
<dbReference type="Proteomes" id="UP000265520">
    <property type="component" value="Unassembled WGS sequence"/>
</dbReference>